<dbReference type="HOGENOM" id="CLU_1980014_0_0_11"/>
<gene>
    <name evidence="2" type="ORF">HMPREF9336_04065</name>
</gene>
<reference evidence="2 3" key="1">
    <citation type="journal article" date="2011" name="Stand. Genomic Sci.">
        <title>High quality draft genome sequence of Segniliparus rugosus CDC 945(T)= (ATCC BAA-974(T)).</title>
        <authorList>
            <person name="Earl A.M."/>
            <person name="Desjardins C.A."/>
            <person name="Fitzgerald M.G."/>
            <person name="Arachchi H.M."/>
            <person name="Zeng Q."/>
            <person name="Mehta T."/>
            <person name="Griggs A."/>
            <person name="Birren B.W."/>
            <person name="Toney N.C."/>
            <person name="Carr J."/>
            <person name="Posey J."/>
            <person name="Butler W.R."/>
        </authorList>
    </citation>
    <scope>NUCLEOTIDE SEQUENCE [LARGE SCALE GENOMIC DNA]</scope>
    <source>
        <strain evidence="3">ATCC BAA-974 / DSM 45345 / CCUG 50838 / CIP 108380 / JCM 13579 / CDC 945</strain>
    </source>
</reference>
<dbReference type="EMBL" id="ACZI02000001">
    <property type="protein sequence ID" value="ERG69369.1"/>
    <property type="molecule type" value="Genomic_DNA"/>
</dbReference>
<dbReference type="AlphaFoldDB" id="U1N5E6"/>
<name>U1N5E6_SEGRC</name>
<comment type="caution">
    <text evidence="2">The sequence shown here is derived from an EMBL/GenBank/DDBJ whole genome shotgun (WGS) entry which is preliminary data.</text>
</comment>
<keyword evidence="3" id="KW-1185">Reference proteome</keyword>
<dbReference type="STRING" id="679197.HMPREF9336_04065"/>
<proteinExistence type="predicted"/>
<evidence type="ECO:0000256" key="1">
    <source>
        <dbReference type="SAM" id="MobiDB-lite"/>
    </source>
</evidence>
<protein>
    <submittedName>
        <fullName evidence="2">Uncharacterized protein</fullName>
    </submittedName>
</protein>
<accession>U1N5E6</accession>
<dbReference type="Proteomes" id="UP000004816">
    <property type="component" value="Unassembled WGS sequence"/>
</dbReference>
<organism evidence="2 3">
    <name type="scientific">Segniliparus rugosus (strain ATCC BAA-974 / DSM 45345 / CCUG 50838 / CIP 108380 / JCM 13579 / CDC 945)</name>
    <dbReference type="NCBI Taxonomy" id="679197"/>
    <lineage>
        <taxon>Bacteria</taxon>
        <taxon>Bacillati</taxon>
        <taxon>Actinomycetota</taxon>
        <taxon>Actinomycetes</taxon>
        <taxon>Mycobacteriales</taxon>
        <taxon>Segniliparaceae</taxon>
        <taxon>Segniliparus</taxon>
    </lineage>
</organism>
<feature type="region of interest" description="Disordered" evidence="1">
    <location>
        <begin position="1"/>
        <end position="24"/>
    </location>
</feature>
<evidence type="ECO:0000313" key="3">
    <source>
        <dbReference type="Proteomes" id="UP000004816"/>
    </source>
</evidence>
<evidence type="ECO:0000313" key="2">
    <source>
        <dbReference type="EMBL" id="ERG69369.1"/>
    </source>
</evidence>
<dbReference type="RefSeq" id="WP_021029864.1">
    <property type="nucleotide sequence ID" value="NZ_KI391953.1"/>
</dbReference>
<sequence length="126" mass="13168">MRRLQRLGKGKSADSDVRLASQRVSHAPRQRRVLLDLILPAPVLVMDPAGFGPWAWHTTGAGAAQSMPTGATRGTAAAGEGSGVSLGSAKAVTIQRFSPLPIKATYRLDQFDWKSAGIALSTAACG</sequence>